<evidence type="ECO:0000256" key="4">
    <source>
        <dbReference type="ARBA" id="ARBA00022833"/>
    </source>
</evidence>
<keyword evidence="8" id="KW-0808">Transferase</keyword>
<dbReference type="Proteomes" id="UP000177053">
    <property type="component" value="Unassembled WGS sequence"/>
</dbReference>
<evidence type="ECO:0000256" key="1">
    <source>
        <dbReference type="ARBA" id="ARBA00006360"/>
    </source>
</evidence>
<evidence type="ECO:0000256" key="7">
    <source>
        <dbReference type="ARBA" id="ARBA00049244"/>
    </source>
</evidence>
<dbReference type="InterPro" id="IPR003593">
    <property type="entry name" value="AAA+_ATPase"/>
</dbReference>
<name>A0A1F7X7H1_9BACT</name>
<dbReference type="GO" id="GO:0009360">
    <property type="term" value="C:DNA polymerase III complex"/>
    <property type="evidence" value="ECO:0007669"/>
    <property type="project" value="InterPro"/>
</dbReference>
<dbReference type="GO" id="GO:0003887">
    <property type="term" value="F:DNA-directed DNA polymerase activity"/>
    <property type="evidence" value="ECO:0007669"/>
    <property type="project" value="UniProtKB-KW"/>
</dbReference>
<keyword evidence="2" id="KW-0479">Metal-binding</keyword>
<keyword evidence="3 8" id="KW-0547">Nucleotide-binding</keyword>
<dbReference type="InterPro" id="IPR038454">
    <property type="entry name" value="DnaA_N_sf"/>
</dbReference>
<dbReference type="EC" id="2.7.7.7" evidence="8"/>
<comment type="caution">
    <text evidence="10">The sequence shown here is derived from an EMBL/GenBank/DDBJ whole genome shotgun (WGS) entry which is preliminary data.</text>
</comment>
<dbReference type="Pfam" id="PF13177">
    <property type="entry name" value="DNA_pol3_delta2"/>
    <property type="match status" value="1"/>
</dbReference>
<dbReference type="PANTHER" id="PTHR11669">
    <property type="entry name" value="REPLICATION FACTOR C / DNA POLYMERASE III GAMMA-TAU SUBUNIT"/>
    <property type="match status" value="1"/>
</dbReference>
<dbReference type="Gene3D" id="1.10.8.60">
    <property type="match status" value="1"/>
</dbReference>
<keyword evidence="6 8" id="KW-0239">DNA-directed DNA polymerase</keyword>
<dbReference type="PANTHER" id="PTHR11669:SF0">
    <property type="entry name" value="PROTEIN STICHEL-LIKE 2"/>
    <property type="match status" value="1"/>
</dbReference>
<reference evidence="10 11" key="1">
    <citation type="journal article" date="2016" name="Nat. Commun.">
        <title>Thousands of microbial genomes shed light on interconnected biogeochemical processes in an aquifer system.</title>
        <authorList>
            <person name="Anantharaman K."/>
            <person name="Brown C.T."/>
            <person name="Hug L.A."/>
            <person name="Sharon I."/>
            <person name="Castelle C.J."/>
            <person name="Probst A.J."/>
            <person name="Thomas B.C."/>
            <person name="Singh A."/>
            <person name="Wilkins M.J."/>
            <person name="Karaoz U."/>
            <person name="Brodie E.L."/>
            <person name="Williams K.H."/>
            <person name="Hubbard S.S."/>
            <person name="Banfield J.F."/>
        </authorList>
    </citation>
    <scope>NUCLEOTIDE SEQUENCE [LARGE SCALE GENOMIC DNA]</scope>
</reference>
<evidence type="ECO:0000256" key="8">
    <source>
        <dbReference type="RuleBase" id="RU364063"/>
    </source>
</evidence>
<keyword evidence="8" id="KW-0548">Nucleotidyltransferase</keyword>
<evidence type="ECO:0000259" key="9">
    <source>
        <dbReference type="SMART" id="SM00382"/>
    </source>
</evidence>
<dbReference type="SUPFAM" id="SSF52540">
    <property type="entry name" value="P-loop containing nucleoside triphosphate hydrolases"/>
    <property type="match status" value="1"/>
</dbReference>
<dbReference type="InterPro" id="IPR050238">
    <property type="entry name" value="DNA_Rep/Repair_Clamp_Loader"/>
</dbReference>
<evidence type="ECO:0000256" key="3">
    <source>
        <dbReference type="ARBA" id="ARBA00022741"/>
    </source>
</evidence>
<evidence type="ECO:0000313" key="10">
    <source>
        <dbReference type="EMBL" id="OGM11022.1"/>
    </source>
</evidence>
<gene>
    <name evidence="8" type="primary">dnaX</name>
    <name evidence="10" type="ORF">A2Z22_04125</name>
</gene>
<evidence type="ECO:0000256" key="2">
    <source>
        <dbReference type="ARBA" id="ARBA00022723"/>
    </source>
</evidence>
<dbReference type="CDD" id="cd00009">
    <property type="entry name" value="AAA"/>
    <property type="match status" value="1"/>
</dbReference>
<accession>A0A1F7X7H1</accession>
<protein>
    <recommendedName>
        <fullName evidence="8">DNA polymerase III subunit gamma/tau</fullName>
        <ecNumber evidence="8">2.7.7.7</ecNumber>
    </recommendedName>
</protein>
<dbReference type="GO" id="GO:0005524">
    <property type="term" value="F:ATP binding"/>
    <property type="evidence" value="ECO:0007669"/>
    <property type="project" value="UniProtKB-KW"/>
</dbReference>
<dbReference type="Gene3D" id="3.30.300.180">
    <property type="match status" value="1"/>
</dbReference>
<comment type="subunit">
    <text evidence="8">DNA polymerase III contains a core (composed of alpha, epsilon and theta chains) that associates with a tau subunit. This core dimerizes to form the POLIII' complex. PolIII' associates with the gamma complex (composed of gamma, delta, delta', psi and chi chains) and with the beta chain to form the complete DNA polymerase III complex.</text>
</comment>
<keyword evidence="8" id="KW-0235">DNA replication</keyword>
<evidence type="ECO:0000256" key="6">
    <source>
        <dbReference type="ARBA" id="ARBA00022932"/>
    </source>
</evidence>
<evidence type="ECO:0000256" key="5">
    <source>
        <dbReference type="ARBA" id="ARBA00022840"/>
    </source>
</evidence>
<evidence type="ECO:0000313" key="11">
    <source>
        <dbReference type="Proteomes" id="UP000177053"/>
    </source>
</evidence>
<dbReference type="Gene3D" id="3.40.50.300">
    <property type="entry name" value="P-loop containing nucleotide triphosphate hydrolases"/>
    <property type="match status" value="1"/>
</dbReference>
<dbReference type="SMART" id="SM00382">
    <property type="entry name" value="AAA"/>
    <property type="match status" value="1"/>
</dbReference>
<keyword evidence="5 8" id="KW-0067">ATP-binding</keyword>
<comment type="catalytic activity">
    <reaction evidence="7 8">
        <text>DNA(n) + a 2'-deoxyribonucleoside 5'-triphosphate = DNA(n+1) + diphosphate</text>
        <dbReference type="Rhea" id="RHEA:22508"/>
        <dbReference type="Rhea" id="RHEA-COMP:17339"/>
        <dbReference type="Rhea" id="RHEA-COMP:17340"/>
        <dbReference type="ChEBI" id="CHEBI:33019"/>
        <dbReference type="ChEBI" id="CHEBI:61560"/>
        <dbReference type="ChEBI" id="CHEBI:173112"/>
        <dbReference type="EC" id="2.7.7.7"/>
    </reaction>
</comment>
<dbReference type="InterPro" id="IPR048448">
    <property type="entry name" value="DnaX-like_C"/>
</dbReference>
<dbReference type="Pfam" id="PF22608">
    <property type="entry name" value="DNAX_ATPase_lid"/>
    <property type="match status" value="1"/>
</dbReference>
<dbReference type="InterPro" id="IPR027417">
    <property type="entry name" value="P-loop_NTPase"/>
</dbReference>
<keyword evidence="4" id="KW-0862">Zinc</keyword>
<organism evidence="10 11">
    <name type="scientific">Candidatus Woesebacteria bacterium RBG_16_34_12</name>
    <dbReference type="NCBI Taxonomy" id="1802480"/>
    <lineage>
        <taxon>Bacteria</taxon>
        <taxon>Candidatus Woeseibacteriota</taxon>
    </lineage>
</organism>
<comment type="function">
    <text evidence="8">DNA polymerase III is a complex, multichain enzyme responsible for most of the replicative synthesis in bacteria. This DNA polymerase also exhibits 3' to 5' exonuclease activity.</text>
</comment>
<proteinExistence type="inferred from homology"/>
<dbReference type="AlphaFoldDB" id="A0A1F7X7H1"/>
<feature type="domain" description="AAA+ ATPase" evidence="9">
    <location>
        <begin position="33"/>
        <end position="188"/>
    </location>
</feature>
<comment type="similarity">
    <text evidence="1 8">Belongs to the DnaX/STICHEL family.</text>
</comment>
<dbReference type="Pfam" id="PF20964">
    <property type="entry name" value="DnaX_C"/>
    <property type="match status" value="1"/>
</dbReference>
<dbReference type="GO" id="GO:0006261">
    <property type="term" value="P:DNA-templated DNA replication"/>
    <property type="evidence" value="ECO:0007669"/>
    <property type="project" value="TreeGrafter"/>
</dbReference>
<dbReference type="InterPro" id="IPR045085">
    <property type="entry name" value="HLD_clamp_pol_III_gamma_tau"/>
</dbReference>
<dbReference type="NCBIfam" id="TIGR02397">
    <property type="entry name" value="dnaX_nterm"/>
    <property type="match status" value="1"/>
</dbReference>
<dbReference type="EMBL" id="MGFS01000027">
    <property type="protein sequence ID" value="OGM11022.1"/>
    <property type="molecule type" value="Genomic_DNA"/>
</dbReference>
<dbReference type="InterPro" id="IPR012763">
    <property type="entry name" value="DNA_pol_III_sug/sutau_N"/>
</dbReference>
<sequence length="522" mass="59018">MTFYLKYRPQRLNDLDSERVRESLIKIIRSKNIPHAFLFSGPKGIGKTSAARILAKIVNCESKTRKIRGKYLVEPCNRCSFCKSITNGTNIDVIELDAASHRGIDDVRALKDAVKLSPASAKMKVYIIDEAHMLTLEASNALLKTLEEPPSHVMFILATTNPEKLIPTIRSRAVTIPFKKATDEEILRSLQRITKGEKIKIEDEQLLQIAEAADGSFRDAAKILEQVVTELKIYDEKRINEFFNKGISSVNIFFEYLFDKKTREALNWLEQSIESGINADKLGQSILGSLQTSLKAKYQIGEDPIALFDKSELVYLIKLFNNALKDIAYSAIEHLPLEIAVIEWCERGTLGNIATKTNVDKKNDPLLSINEENELKSNIKPNKINTKKINKLKTRIKVNSISEEVWLKILKEIRPKNTSTEALLRAAKPIDFDGNTLTLGVFYSFHKEHLEGNPHRDLLRDAVKEVFGNPVKIICRLSPIPQNKSSDEVILEEVENSENTSDSVLTEDNDQDIIKIAKDIFS</sequence>
<dbReference type="GO" id="GO:0046872">
    <property type="term" value="F:metal ion binding"/>
    <property type="evidence" value="ECO:0007669"/>
    <property type="project" value="UniProtKB-KW"/>
</dbReference>